<reference evidence="2" key="1">
    <citation type="journal article" date="2016" name="G3 (Bethesda)">
        <title>First Draft Assembly and Annotation of the Genome of a California Endemic Oak Quercus lobata Nee (Fagaceae).</title>
        <authorList>
            <person name="Sork V.L."/>
            <person name="Fitz-Gibbon S.T."/>
            <person name="Puiu D."/>
            <person name="Crepeau M."/>
            <person name="Gugger P.F."/>
            <person name="Sherman R."/>
            <person name="Stevens K."/>
            <person name="Langley C.H."/>
            <person name="Pellegrini M."/>
            <person name="Salzberg S.L."/>
        </authorList>
    </citation>
    <scope>NUCLEOTIDE SEQUENCE [LARGE SCALE GENOMIC DNA]</scope>
    <source>
        <strain evidence="2">cv. SW786</strain>
    </source>
</reference>
<dbReference type="Gramene" id="QL02p050812:mrna">
    <property type="protein sequence ID" value="QL02p050812:mrna"/>
    <property type="gene ID" value="QL02p050812"/>
</dbReference>
<dbReference type="InParanoid" id="A0A7N2QZ78"/>
<reference evidence="1" key="2">
    <citation type="submission" date="2021-01" db="UniProtKB">
        <authorList>
            <consortium name="EnsemblPlants"/>
        </authorList>
    </citation>
    <scope>IDENTIFICATION</scope>
</reference>
<keyword evidence="2" id="KW-1185">Reference proteome</keyword>
<sequence length="252" mass="28912">MAAQPVLKKGCCWRVGDDSSIWVTKDRWILNHPSNKVIHPPIDEEWEWRVSELIDWRVNLWDREFIESKFHRDDAEAILRIPLSRRPVSDVIFWLHTKNKEYSVKSVYHTTRLISRQDNDMGVETTPRFGLQTKLRCSCVRQHKFVKLGAIIRNDKGDVMAAFSARGPLVANSEEAKVLVCHKSRVCNGCWVHGAVASLRGMSVSCVKRCANFVAHSLARYTSQLDEDIVWLEESPPPALEALYLDSNSLKE</sequence>
<evidence type="ECO:0000313" key="1">
    <source>
        <dbReference type="EnsemblPlants" id="QL02p050812:mrna"/>
    </source>
</evidence>
<dbReference type="Proteomes" id="UP000594261">
    <property type="component" value="Chromosome 2"/>
</dbReference>
<accession>A0A7N2QZ78</accession>
<organism evidence="1 2">
    <name type="scientific">Quercus lobata</name>
    <name type="common">Valley oak</name>
    <dbReference type="NCBI Taxonomy" id="97700"/>
    <lineage>
        <taxon>Eukaryota</taxon>
        <taxon>Viridiplantae</taxon>
        <taxon>Streptophyta</taxon>
        <taxon>Embryophyta</taxon>
        <taxon>Tracheophyta</taxon>
        <taxon>Spermatophyta</taxon>
        <taxon>Magnoliopsida</taxon>
        <taxon>eudicotyledons</taxon>
        <taxon>Gunneridae</taxon>
        <taxon>Pentapetalae</taxon>
        <taxon>rosids</taxon>
        <taxon>fabids</taxon>
        <taxon>Fagales</taxon>
        <taxon>Fagaceae</taxon>
        <taxon>Quercus</taxon>
    </lineage>
</organism>
<dbReference type="AlphaFoldDB" id="A0A7N2QZ78"/>
<dbReference type="EnsemblPlants" id="QL02p050812:mrna">
    <property type="protein sequence ID" value="QL02p050812:mrna"/>
    <property type="gene ID" value="QL02p050812"/>
</dbReference>
<name>A0A7N2QZ78_QUELO</name>
<proteinExistence type="predicted"/>
<protein>
    <recommendedName>
        <fullName evidence="3">RNase H type-1 domain-containing protein</fullName>
    </recommendedName>
</protein>
<evidence type="ECO:0008006" key="3">
    <source>
        <dbReference type="Google" id="ProtNLM"/>
    </source>
</evidence>
<evidence type="ECO:0000313" key="2">
    <source>
        <dbReference type="Proteomes" id="UP000594261"/>
    </source>
</evidence>